<evidence type="ECO:0000256" key="6">
    <source>
        <dbReference type="ARBA" id="ARBA00022898"/>
    </source>
</evidence>
<comment type="cofactor">
    <cofactor evidence="1">
        <name>pyridoxal 5'-phosphate</name>
        <dbReference type="ChEBI" id="CHEBI:597326"/>
    </cofactor>
</comment>
<dbReference type="InterPro" id="IPR004839">
    <property type="entry name" value="Aminotransferase_I/II_large"/>
</dbReference>
<evidence type="ECO:0000313" key="11">
    <source>
        <dbReference type="Proteomes" id="UP000886520"/>
    </source>
</evidence>
<dbReference type="Proteomes" id="UP000886520">
    <property type="component" value="Chromosome 11"/>
</dbReference>
<evidence type="ECO:0000256" key="1">
    <source>
        <dbReference type="ARBA" id="ARBA00001933"/>
    </source>
</evidence>
<dbReference type="EMBL" id="JABFUD020000011">
    <property type="protein sequence ID" value="KAI5073180.1"/>
    <property type="molecule type" value="Genomic_DNA"/>
</dbReference>
<feature type="domain" description="Aminotransferase class I/classII large" evidence="9">
    <location>
        <begin position="38"/>
        <end position="404"/>
    </location>
</feature>
<dbReference type="InterPro" id="IPR015421">
    <property type="entry name" value="PyrdxlP-dep_Trfase_major"/>
</dbReference>
<dbReference type="PRINTS" id="PR00799">
    <property type="entry name" value="TRANSAMINASE"/>
</dbReference>
<evidence type="ECO:0000256" key="3">
    <source>
        <dbReference type="ARBA" id="ARBA00011738"/>
    </source>
</evidence>
<reference evidence="10" key="1">
    <citation type="submission" date="2021-01" db="EMBL/GenBank/DDBJ databases">
        <title>Adiantum capillus-veneris genome.</title>
        <authorList>
            <person name="Fang Y."/>
            <person name="Liao Q."/>
        </authorList>
    </citation>
    <scope>NUCLEOTIDE SEQUENCE</scope>
    <source>
        <strain evidence="10">H3</strain>
        <tissue evidence="10">Leaf</tissue>
    </source>
</reference>
<dbReference type="AlphaFoldDB" id="A0A9D4ZHE0"/>
<comment type="miscellaneous">
    <text evidence="8">In eukaryotes there are cytoplasmic, mitochondrial and chloroplastic isozymes.</text>
</comment>
<sequence>MESEPISSPSAFQHLMQAPEDPIIGVTTAFSKDPSPVKLNVGVGAYRCEEGKPYVPQVVREAELRLLNDLSRNKEYLPITGNPQFTGLSAKLIFGEDSPALNQKRVCTVQCLSGTGSIRVGAEFLAKHYAHKTVYIPIPTWGNHPTIFTVAGLEVKSYTYYDSNTRGLDYEGLLRDLNAAPSGVVVLLHACAHNPTGVDPTADQWKGIQKLIRGKNMLPFFDCAYQGFASGNLIKDAFSVRLFAGDGGECFVAQSYAKNMGLYGERVGALSMVCGSESVAKRVESQVKLIIRPLYSTPPIHGAAVAATVLGDRELFNEWKADLQGMADRIIHMRQLLHEALKARGTPGDWSHIIKQIGMFSFTGLTKEQVAFITDKFHIYITFDGRVSMAGLSVKTVPYLAEAIHIAVTTVLE</sequence>
<dbReference type="Gene3D" id="3.90.1150.10">
    <property type="entry name" value="Aspartate Aminotransferase, domain 1"/>
    <property type="match status" value="1"/>
</dbReference>
<dbReference type="GO" id="GO:0004069">
    <property type="term" value="F:L-aspartate:2-oxoglutarate aminotransferase activity"/>
    <property type="evidence" value="ECO:0007669"/>
    <property type="project" value="UniProtKB-EC"/>
</dbReference>
<dbReference type="PANTHER" id="PTHR11879:SF22">
    <property type="entry name" value="ASPARTATE AMINOTRANSFERASE, MITOCHONDRIAL"/>
    <property type="match status" value="1"/>
</dbReference>
<comment type="caution">
    <text evidence="10">The sequence shown here is derived from an EMBL/GenBank/DDBJ whole genome shotgun (WGS) entry which is preliminary data.</text>
</comment>
<keyword evidence="6" id="KW-0663">Pyridoxal phosphate</keyword>
<proteinExistence type="inferred from homology"/>
<dbReference type="GO" id="GO:0005739">
    <property type="term" value="C:mitochondrion"/>
    <property type="evidence" value="ECO:0007669"/>
    <property type="project" value="TreeGrafter"/>
</dbReference>
<dbReference type="Pfam" id="PF00155">
    <property type="entry name" value="Aminotran_1_2"/>
    <property type="match status" value="1"/>
</dbReference>
<evidence type="ECO:0000256" key="2">
    <source>
        <dbReference type="ARBA" id="ARBA00007441"/>
    </source>
</evidence>
<protein>
    <recommendedName>
        <fullName evidence="8">Aspartate aminotransferase</fullName>
        <ecNumber evidence="8">2.6.1.1</ecNumber>
    </recommendedName>
</protein>
<comment type="similarity">
    <text evidence="2">Belongs to the class-I pyridoxal-phosphate-dependent aminotransferase family.</text>
</comment>
<comment type="subunit">
    <text evidence="3 8">Homodimer.</text>
</comment>
<dbReference type="InterPro" id="IPR004838">
    <property type="entry name" value="NHTrfase_class1_PyrdxlP-BS"/>
</dbReference>
<dbReference type="InterPro" id="IPR000796">
    <property type="entry name" value="Asp_trans"/>
</dbReference>
<dbReference type="InterPro" id="IPR015424">
    <property type="entry name" value="PyrdxlP-dep_Trfase"/>
</dbReference>
<dbReference type="GO" id="GO:0030170">
    <property type="term" value="F:pyridoxal phosphate binding"/>
    <property type="evidence" value="ECO:0007669"/>
    <property type="project" value="InterPro"/>
</dbReference>
<evidence type="ECO:0000256" key="5">
    <source>
        <dbReference type="ARBA" id="ARBA00022679"/>
    </source>
</evidence>
<dbReference type="SUPFAM" id="SSF53383">
    <property type="entry name" value="PLP-dependent transferases"/>
    <property type="match status" value="1"/>
</dbReference>
<dbReference type="NCBIfam" id="NF006719">
    <property type="entry name" value="PRK09257.1"/>
    <property type="match status" value="1"/>
</dbReference>
<keyword evidence="5 8" id="KW-0808">Transferase</keyword>
<keyword evidence="11" id="KW-1185">Reference proteome</keyword>
<dbReference type="InterPro" id="IPR015422">
    <property type="entry name" value="PyrdxlP-dep_Trfase_small"/>
</dbReference>
<keyword evidence="4 8" id="KW-0032">Aminotransferase</keyword>
<evidence type="ECO:0000259" key="9">
    <source>
        <dbReference type="Pfam" id="PF00155"/>
    </source>
</evidence>
<evidence type="ECO:0000256" key="7">
    <source>
        <dbReference type="ARBA" id="ARBA00049185"/>
    </source>
</evidence>
<evidence type="ECO:0000313" key="10">
    <source>
        <dbReference type="EMBL" id="KAI5073180.1"/>
    </source>
</evidence>
<dbReference type="OrthoDB" id="6752799at2759"/>
<evidence type="ECO:0000256" key="8">
    <source>
        <dbReference type="RuleBase" id="RU000480"/>
    </source>
</evidence>
<dbReference type="GO" id="GO:0006520">
    <property type="term" value="P:amino acid metabolic process"/>
    <property type="evidence" value="ECO:0007669"/>
    <property type="project" value="InterPro"/>
</dbReference>
<dbReference type="PANTHER" id="PTHR11879">
    <property type="entry name" value="ASPARTATE AMINOTRANSFERASE"/>
    <property type="match status" value="1"/>
</dbReference>
<dbReference type="FunFam" id="3.90.1150.10:FF:000001">
    <property type="entry name" value="Aspartate aminotransferase"/>
    <property type="match status" value="1"/>
</dbReference>
<gene>
    <name evidence="10" type="ORF">GOP47_0011193</name>
</gene>
<dbReference type="EC" id="2.6.1.1" evidence="8"/>
<name>A0A9D4ZHE0_ADICA</name>
<evidence type="ECO:0000256" key="4">
    <source>
        <dbReference type="ARBA" id="ARBA00022576"/>
    </source>
</evidence>
<dbReference type="PROSITE" id="PS00105">
    <property type="entry name" value="AA_TRANSFER_CLASS_1"/>
    <property type="match status" value="1"/>
</dbReference>
<accession>A0A9D4ZHE0</accession>
<dbReference type="CDD" id="cd00609">
    <property type="entry name" value="AAT_like"/>
    <property type="match status" value="1"/>
</dbReference>
<organism evidence="10 11">
    <name type="scientific">Adiantum capillus-veneris</name>
    <name type="common">Maidenhair fern</name>
    <dbReference type="NCBI Taxonomy" id="13818"/>
    <lineage>
        <taxon>Eukaryota</taxon>
        <taxon>Viridiplantae</taxon>
        <taxon>Streptophyta</taxon>
        <taxon>Embryophyta</taxon>
        <taxon>Tracheophyta</taxon>
        <taxon>Polypodiopsida</taxon>
        <taxon>Polypodiidae</taxon>
        <taxon>Polypodiales</taxon>
        <taxon>Pteridineae</taxon>
        <taxon>Pteridaceae</taxon>
        <taxon>Vittarioideae</taxon>
        <taxon>Adiantum</taxon>
    </lineage>
</organism>
<comment type="catalytic activity">
    <reaction evidence="7 8">
        <text>L-aspartate + 2-oxoglutarate = oxaloacetate + L-glutamate</text>
        <dbReference type="Rhea" id="RHEA:21824"/>
        <dbReference type="ChEBI" id="CHEBI:16452"/>
        <dbReference type="ChEBI" id="CHEBI:16810"/>
        <dbReference type="ChEBI" id="CHEBI:29985"/>
        <dbReference type="ChEBI" id="CHEBI:29991"/>
        <dbReference type="EC" id="2.6.1.1"/>
    </reaction>
</comment>
<dbReference type="Gene3D" id="3.40.640.10">
    <property type="entry name" value="Type I PLP-dependent aspartate aminotransferase-like (Major domain)"/>
    <property type="match status" value="1"/>
</dbReference>
<dbReference type="FunFam" id="3.40.640.10:FF:000052">
    <property type="entry name" value="Aspartate aminotransferase"/>
    <property type="match status" value="1"/>
</dbReference>